<dbReference type="OrthoDB" id="9799347at2"/>
<dbReference type="GO" id="GO:0017004">
    <property type="term" value="P:cytochrome complex assembly"/>
    <property type="evidence" value="ECO:0007669"/>
    <property type="project" value="UniProtKB-KW"/>
</dbReference>
<keyword evidence="3" id="KW-0201">Cytochrome c-type biogenesis</keyword>
<dbReference type="PANTHER" id="PTHR42852:SF6">
    <property type="entry name" value="THIOL:DISULFIDE INTERCHANGE PROTEIN DSBE"/>
    <property type="match status" value="1"/>
</dbReference>
<dbReference type="PROSITE" id="PS00194">
    <property type="entry name" value="THIOREDOXIN_1"/>
    <property type="match status" value="1"/>
</dbReference>
<name>A0A0J8GYN2_9ALTE</name>
<evidence type="ECO:0000256" key="3">
    <source>
        <dbReference type="ARBA" id="ARBA00022748"/>
    </source>
</evidence>
<dbReference type="AlphaFoldDB" id="A0A0J8GYN2"/>
<dbReference type="STRING" id="1513271.XM47_03675"/>
<comment type="subcellular location">
    <subcellularLocation>
        <location evidence="1">Cell inner membrane</location>
        <topology evidence="1">Single-pass membrane protein</topology>
        <orientation evidence="1">Periplasmic side</orientation>
    </subcellularLocation>
</comment>
<evidence type="ECO:0000256" key="2">
    <source>
        <dbReference type="ARBA" id="ARBA00007758"/>
    </source>
</evidence>
<dbReference type="InterPro" id="IPR017937">
    <property type="entry name" value="Thioredoxin_CS"/>
</dbReference>
<dbReference type="PATRIC" id="fig|1513271.3.peg.761"/>
<accession>A0A0J8GYN2</accession>
<dbReference type="Gene3D" id="3.40.30.10">
    <property type="entry name" value="Glutaredoxin"/>
    <property type="match status" value="1"/>
</dbReference>
<comment type="similarity">
    <text evidence="2">Belongs to the thioredoxin family. DsbE subfamily.</text>
</comment>
<evidence type="ECO:0000256" key="1">
    <source>
        <dbReference type="ARBA" id="ARBA00004383"/>
    </source>
</evidence>
<dbReference type="InterPro" id="IPR036249">
    <property type="entry name" value="Thioredoxin-like_sf"/>
</dbReference>
<evidence type="ECO:0000313" key="8">
    <source>
        <dbReference type="Proteomes" id="UP000037600"/>
    </source>
</evidence>
<reference evidence="7 8" key="1">
    <citation type="submission" date="2015-04" db="EMBL/GenBank/DDBJ databases">
        <title>Draft Genome Sequence of the Novel Agar-Digesting Marine Bacterium Q1.</title>
        <authorList>
            <person name="Li Y."/>
            <person name="Li D."/>
            <person name="Chen G."/>
            <person name="Du Z."/>
        </authorList>
    </citation>
    <scope>NUCLEOTIDE SEQUENCE [LARGE SCALE GENOMIC DNA]</scope>
    <source>
        <strain evidence="7 8">Q1</strain>
    </source>
</reference>
<dbReference type="Proteomes" id="UP000037600">
    <property type="component" value="Unassembled WGS sequence"/>
</dbReference>
<dbReference type="InterPro" id="IPR013740">
    <property type="entry name" value="Redoxin"/>
</dbReference>
<dbReference type="InterPro" id="IPR050553">
    <property type="entry name" value="Thioredoxin_ResA/DsbE_sf"/>
</dbReference>
<dbReference type="EMBL" id="LAZL01000004">
    <property type="protein sequence ID" value="KMT66344.1"/>
    <property type="molecule type" value="Genomic_DNA"/>
</dbReference>
<dbReference type="Pfam" id="PF08534">
    <property type="entry name" value="Redoxin"/>
    <property type="match status" value="1"/>
</dbReference>
<dbReference type="SUPFAM" id="SSF52833">
    <property type="entry name" value="Thioredoxin-like"/>
    <property type="match status" value="1"/>
</dbReference>
<dbReference type="GO" id="GO:0005886">
    <property type="term" value="C:plasma membrane"/>
    <property type="evidence" value="ECO:0007669"/>
    <property type="project" value="UniProtKB-SubCell"/>
</dbReference>
<keyword evidence="4" id="KW-1015">Disulfide bond</keyword>
<sequence>MKSIRVIIPIVSFLAVSIFLYKGLFSDPTDIKNANVERQFPDFNLPDLMDENLFYQKDSVKGDYTLVNVWGTWCVTCRVELPYMTRLRQEGVRIVGVYYDNAADAAFGEVNVEQTRLEVKQMLAQLGNPFQFNIYDVKRDLSLDLGVTGAPESFLVNPEGVIIAHRRGAIDERVWQKEFQPLLNSYSNQAKSQSN</sequence>
<keyword evidence="8" id="KW-1185">Reference proteome</keyword>
<evidence type="ECO:0000256" key="5">
    <source>
        <dbReference type="ARBA" id="ARBA00023284"/>
    </source>
</evidence>
<dbReference type="PROSITE" id="PS51352">
    <property type="entry name" value="THIOREDOXIN_2"/>
    <property type="match status" value="1"/>
</dbReference>
<organism evidence="7 8">
    <name type="scientific">Catenovulum maritimum</name>
    <dbReference type="NCBI Taxonomy" id="1513271"/>
    <lineage>
        <taxon>Bacteria</taxon>
        <taxon>Pseudomonadati</taxon>
        <taxon>Pseudomonadota</taxon>
        <taxon>Gammaproteobacteria</taxon>
        <taxon>Alteromonadales</taxon>
        <taxon>Alteromonadaceae</taxon>
        <taxon>Catenovulum</taxon>
    </lineage>
</organism>
<protein>
    <submittedName>
        <fullName evidence="7">Thiol:disulfide interchange protein DsbE</fullName>
    </submittedName>
</protein>
<dbReference type="PANTHER" id="PTHR42852">
    <property type="entry name" value="THIOL:DISULFIDE INTERCHANGE PROTEIN DSBE"/>
    <property type="match status" value="1"/>
</dbReference>
<evidence type="ECO:0000256" key="4">
    <source>
        <dbReference type="ARBA" id="ARBA00023157"/>
    </source>
</evidence>
<keyword evidence="5" id="KW-0676">Redox-active center</keyword>
<evidence type="ECO:0000259" key="6">
    <source>
        <dbReference type="PROSITE" id="PS51352"/>
    </source>
</evidence>
<dbReference type="InterPro" id="IPR013766">
    <property type="entry name" value="Thioredoxin_domain"/>
</dbReference>
<dbReference type="GO" id="GO:0015036">
    <property type="term" value="F:disulfide oxidoreductase activity"/>
    <property type="evidence" value="ECO:0007669"/>
    <property type="project" value="InterPro"/>
</dbReference>
<feature type="domain" description="Thioredoxin" evidence="6">
    <location>
        <begin position="34"/>
        <end position="184"/>
    </location>
</feature>
<proteinExistence type="inferred from homology"/>
<dbReference type="RefSeq" id="WP_048689797.1">
    <property type="nucleotide sequence ID" value="NZ_KQ130483.1"/>
</dbReference>
<gene>
    <name evidence="7" type="ORF">XM47_03675</name>
</gene>
<dbReference type="GO" id="GO:0030288">
    <property type="term" value="C:outer membrane-bounded periplasmic space"/>
    <property type="evidence" value="ECO:0007669"/>
    <property type="project" value="InterPro"/>
</dbReference>
<dbReference type="NCBIfam" id="TIGR00385">
    <property type="entry name" value="dsbE"/>
    <property type="match status" value="1"/>
</dbReference>
<evidence type="ECO:0000313" key="7">
    <source>
        <dbReference type="EMBL" id="KMT66344.1"/>
    </source>
</evidence>
<comment type="caution">
    <text evidence="7">The sequence shown here is derived from an EMBL/GenBank/DDBJ whole genome shotgun (WGS) entry which is preliminary data.</text>
</comment>
<dbReference type="InterPro" id="IPR004799">
    <property type="entry name" value="Periplasmic_diS_OxRdtase_DsbE"/>
</dbReference>